<gene>
    <name evidence="1" type="ORF">ERS013165_02231</name>
    <name evidence="3" type="ORF">ERS013200_00894</name>
    <name evidence="2" type="ORF">ERS013201_01565</name>
</gene>
<proteinExistence type="predicted"/>
<accession>A0A655TEI9</accession>
<evidence type="ECO:0000313" key="4">
    <source>
        <dbReference type="Proteomes" id="UP000041770"/>
    </source>
</evidence>
<reference evidence="4 5" key="1">
    <citation type="submission" date="2015-07" db="EMBL/GenBank/DDBJ databases">
        <authorList>
            <consortium name="Pathogen Informatics"/>
        </authorList>
    </citation>
    <scope>NUCLEOTIDE SEQUENCE [LARGE SCALE GENOMIC DNA]</scope>
    <source>
        <strain evidence="3 4">A316</strain>
        <strain evidence="2 6">A325</strain>
        <strain evidence="1 5">A51</strain>
    </source>
</reference>
<evidence type="ECO:0000313" key="2">
    <source>
        <dbReference type="EMBL" id="CSC01962.1"/>
    </source>
</evidence>
<dbReference type="Proteomes" id="UP000044806">
    <property type="component" value="Unassembled WGS sequence"/>
</dbReference>
<evidence type="ECO:0000313" key="1">
    <source>
        <dbReference type="EMBL" id="CSA70216.1"/>
    </source>
</evidence>
<evidence type="ECO:0000313" key="5">
    <source>
        <dbReference type="Proteomes" id="UP000044806"/>
    </source>
</evidence>
<dbReference type="EMBL" id="CWOW01000010">
    <property type="protein sequence ID" value="CSA70216.1"/>
    <property type="molecule type" value="Genomic_DNA"/>
</dbReference>
<sequence length="66" mass="7244">MVFLNVPLLVRKVAKMASGVDLSLSGKKPPFFSKVSKILVLSSSIFSTPTFCRDRSILPSSRTLLM</sequence>
<evidence type="ECO:0000313" key="6">
    <source>
        <dbReference type="Proteomes" id="UP000046067"/>
    </source>
</evidence>
<dbReference type="AlphaFoldDB" id="A0A655TEI9"/>
<dbReference type="Proteomes" id="UP000046067">
    <property type="component" value="Unassembled WGS sequence"/>
</dbReference>
<name>A0A655TEI9_VIBCL</name>
<dbReference type="EMBL" id="CWQJ01000008">
    <property type="protein sequence ID" value="CSC01962.1"/>
    <property type="molecule type" value="Genomic_DNA"/>
</dbReference>
<dbReference type="Proteomes" id="UP000041770">
    <property type="component" value="Unassembled WGS sequence"/>
</dbReference>
<protein>
    <submittedName>
        <fullName evidence="1">Uncharacterized protein</fullName>
    </submittedName>
</protein>
<organism evidence="1 5">
    <name type="scientific">Vibrio cholerae</name>
    <dbReference type="NCBI Taxonomy" id="666"/>
    <lineage>
        <taxon>Bacteria</taxon>
        <taxon>Pseudomonadati</taxon>
        <taxon>Pseudomonadota</taxon>
        <taxon>Gammaproteobacteria</taxon>
        <taxon>Vibrionales</taxon>
        <taxon>Vibrionaceae</taxon>
        <taxon>Vibrio</taxon>
    </lineage>
</organism>
<dbReference type="EMBL" id="CWQY01000004">
    <property type="protein sequence ID" value="CSC23096.1"/>
    <property type="molecule type" value="Genomic_DNA"/>
</dbReference>
<evidence type="ECO:0000313" key="3">
    <source>
        <dbReference type="EMBL" id="CSC23096.1"/>
    </source>
</evidence>